<dbReference type="SUPFAM" id="SSF49452">
    <property type="entry name" value="Starch-binding domain-like"/>
    <property type="match status" value="1"/>
</dbReference>
<feature type="transmembrane region" description="Helical" evidence="10">
    <location>
        <begin position="186"/>
        <end position="205"/>
    </location>
</feature>
<feature type="transmembrane region" description="Helical" evidence="10">
    <location>
        <begin position="65"/>
        <end position="84"/>
    </location>
</feature>
<keyword evidence="5" id="KW-1003">Cell membrane</keyword>
<evidence type="ECO:0000256" key="9">
    <source>
        <dbReference type="ARBA" id="ARBA00030238"/>
    </source>
</evidence>
<dbReference type="InterPro" id="IPR008969">
    <property type="entry name" value="CarboxyPept-like_regulatory"/>
</dbReference>
<evidence type="ECO:0000256" key="3">
    <source>
        <dbReference type="ARBA" id="ARBA00012595"/>
    </source>
</evidence>
<name>A0ABN0X2N2_9ACTN</name>
<keyword evidence="7 10" id="KW-1133">Transmembrane helix</keyword>
<dbReference type="Gene3D" id="1.20.1250.20">
    <property type="entry name" value="MFS general substrate transporter like domains"/>
    <property type="match status" value="2"/>
</dbReference>
<feature type="domain" description="Major facilitator superfamily (MFS) profile" evidence="11">
    <location>
        <begin position="24"/>
        <end position="499"/>
    </location>
</feature>
<dbReference type="SUPFAM" id="SSF103473">
    <property type="entry name" value="MFS general substrate transporter"/>
    <property type="match status" value="2"/>
</dbReference>
<evidence type="ECO:0000256" key="1">
    <source>
        <dbReference type="ARBA" id="ARBA00000548"/>
    </source>
</evidence>
<dbReference type="CDD" id="cd17321">
    <property type="entry name" value="MFS_MMR_MDR_like"/>
    <property type="match status" value="1"/>
</dbReference>
<dbReference type="Pfam" id="PF13620">
    <property type="entry name" value="CarboxypepD_reg"/>
    <property type="match status" value="2"/>
</dbReference>
<feature type="transmembrane region" description="Helical" evidence="10">
    <location>
        <begin position="225"/>
        <end position="243"/>
    </location>
</feature>
<feature type="transmembrane region" description="Helical" evidence="10">
    <location>
        <begin position="255"/>
        <end position="274"/>
    </location>
</feature>
<feature type="transmembrane region" description="Helical" evidence="10">
    <location>
        <begin position="366"/>
        <end position="385"/>
    </location>
</feature>
<proteinExistence type="predicted"/>
<dbReference type="SUPFAM" id="SSF49464">
    <property type="entry name" value="Carboxypeptidase regulatory domain-like"/>
    <property type="match status" value="1"/>
</dbReference>
<dbReference type="EMBL" id="BAAABM010000045">
    <property type="protein sequence ID" value="GAA0353118.1"/>
    <property type="molecule type" value="Genomic_DNA"/>
</dbReference>
<evidence type="ECO:0000313" key="13">
    <source>
        <dbReference type="Proteomes" id="UP001501822"/>
    </source>
</evidence>
<dbReference type="PANTHER" id="PTHR42718:SF46">
    <property type="entry name" value="BLR6921 PROTEIN"/>
    <property type="match status" value="1"/>
</dbReference>
<protein>
    <recommendedName>
        <fullName evidence="3">alpha-amylase</fullName>
        <ecNumber evidence="3">3.2.1.1</ecNumber>
    </recommendedName>
    <alternativeName>
        <fullName evidence="9">1,4-alpha-D-glucan glucanohydrolase</fullName>
    </alternativeName>
</protein>
<reference evidence="12 13" key="1">
    <citation type="journal article" date="2019" name="Int. J. Syst. Evol. Microbiol.">
        <title>The Global Catalogue of Microorganisms (GCM) 10K type strain sequencing project: providing services to taxonomists for standard genome sequencing and annotation.</title>
        <authorList>
            <consortium name="The Broad Institute Genomics Platform"/>
            <consortium name="The Broad Institute Genome Sequencing Center for Infectious Disease"/>
            <person name="Wu L."/>
            <person name="Ma J."/>
        </authorList>
    </citation>
    <scope>NUCLEOTIDE SEQUENCE [LARGE SCALE GENOMIC DNA]</scope>
    <source>
        <strain evidence="12 13">JCM 3146</strain>
    </source>
</reference>
<dbReference type="PROSITE" id="PS50850">
    <property type="entry name" value="MFS"/>
    <property type="match status" value="1"/>
</dbReference>
<evidence type="ECO:0000256" key="7">
    <source>
        <dbReference type="ARBA" id="ARBA00022989"/>
    </source>
</evidence>
<evidence type="ECO:0000256" key="6">
    <source>
        <dbReference type="ARBA" id="ARBA00022692"/>
    </source>
</evidence>
<feature type="transmembrane region" description="Helical" evidence="10">
    <location>
        <begin position="159"/>
        <end position="180"/>
    </location>
</feature>
<accession>A0ABN0X2N2</accession>
<dbReference type="InterPro" id="IPR013783">
    <property type="entry name" value="Ig-like_fold"/>
</dbReference>
<evidence type="ECO:0000256" key="4">
    <source>
        <dbReference type="ARBA" id="ARBA00022448"/>
    </source>
</evidence>
<evidence type="ECO:0000256" key="8">
    <source>
        <dbReference type="ARBA" id="ARBA00023136"/>
    </source>
</evidence>
<dbReference type="EC" id="3.2.1.1" evidence="3"/>
<keyword evidence="13" id="KW-1185">Reference proteome</keyword>
<dbReference type="RefSeq" id="WP_343885966.1">
    <property type="nucleotide sequence ID" value="NZ_BAAABM010000045.1"/>
</dbReference>
<sequence>MTTGAHATGRPDHRALGPGYKWIALSNTTLGVLMVMINQSIVLIALPNIFDGIGLNPLGAGNTSYLLWMMMGFMVVTAVLVVSFGRLGDMYGRVRMYNLGFAVFTVCSIVLSVTWMHGAAAALWLIGWRIAQGIGGALLFANSTAILTDAFPATKRGMALGINAIAGIAGSFLGLIIGGILGPVNWHYVFLVSVPFGVFGTFWAYVKLHDTGVRKKARIDWWGNLTFAIGLISVLIGITYGIQPYKDHTMGWSNPWVLTALIGGALVLCVFMYIETRIADPLFNLSLFKNRTFTAGNLASLLTALGRGGLQFMLIIWLQGIWLPQHGYSFEDTPLWAGIYMIPLTVGFLLSAPLSGILSDRIGVRVFTVGGALVTGLSFLLLLAIPVNFSYWVFAVLLAVNGLGSGMFASPNRAEIMNSVPADQRGVGAGMTATFQNSAMVLSIGIFFSLMVAGLSNSLPSSMQSGLVAQGVPAQTAHGIAQLPPLAVLFAAFLGYNPMQQLLGPELHKLPADHASYLTGRSFFPRLITQPFHDGLTIAFWFAIAACVIAAIASLLTRRNKPGEEPAEHESLGSELAGVTGEAGMALSEPTVPQMVPAHPHAPAAGRLPDTTLVPETAHAPAAAQRAMSNGRSGPVIAGLVHDGAGAPVPGAAVTVTGPDGHQLGRATTGPDGRYSIAVTDGDHLVIVTAPGRVPQAATVLVGDASVVRDFPLVPDSVRPTGVLHGVVRSPRGEPVAGITTTVTDENGEVVATTVTDENGAYRITGLADGGYTLVAAGHRPATVTVEVAPGVPSTVRVALGE</sequence>
<feature type="transmembrane region" description="Helical" evidence="10">
    <location>
        <begin position="295"/>
        <end position="323"/>
    </location>
</feature>
<dbReference type="Gene3D" id="2.60.40.10">
    <property type="entry name" value="Immunoglobulins"/>
    <property type="match status" value="1"/>
</dbReference>
<dbReference type="InterPro" id="IPR013784">
    <property type="entry name" value="Carb-bd-like_fold"/>
</dbReference>
<feature type="transmembrane region" description="Helical" evidence="10">
    <location>
        <begin position="536"/>
        <end position="556"/>
    </location>
</feature>
<feature type="transmembrane region" description="Helical" evidence="10">
    <location>
        <begin position="439"/>
        <end position="459"/>
    </location>
</feature>
<organism evidence="12 13">
    <name type="scientific">Actinoallomurus spadix</name>
    <dbReference type="NCBI Taxonomy" id="79912"/>
    <lineage>
        <taxon>Bacteria</taxon>
        <taxon>Bacillati</taxon>
        <taxon>Actinomycetota</taxon>
        <taxon>Actinomycetes</taxon>
        <taxon>Streptosporangiales</taxon>
        <taxon>Thermomonosporaceae</taxon>
        <taxon>Actinoallomurus</taxon>
    </lineage>
</organism>
<dbReference type="Pfam" id="PF07690">
    <property type="entry name" value="MFS_1"/>
    <property type="match status" value="1"/>
</dbReference>
<feature type="transmembrane region" description="Helical" evidence="10">
    <location>
        <begin position="122"/>
        <end position="147"/>
    </location>
</feature>
<keyword evidence="4" id="KW-0813">Transport</keyword>
<feature type="transmembrane region" description="Helical" evidence="10">
    <location>
        <begin position="391"/>
        <end position="409"/>
    </location>
</feature>
<comment type="catalytic activity">
    <reaction evidence="1">
        <text>Endohydrolysis of (1-&gt;4)-alpha-D-glucosidic linkages in polysaccharides containing three or more (1-&gt;4)-alpha-linked D-glucose units.</text>
        <dbReference type="EC" id="3.2.1.1"/>
    </reaction>
</comment>
<dbReference type="InterPro" id="IPR011701">
    <property type="entry name" value="MFS"/>
</dbReference>
<keyword evidence="6 10" id="KW-0812">Transmembrane</keyword>
<feature type="transmembrane region" description="Helical" evidence="10">
    <location>
        <begin position="22"/>
        <end position="45"/>
    </location>
</feature>
<feature type="transmembrane region" description="Helical" evidence="10">
    <location>
        <begin position="96"/>
        <end position="116"/>
    </location>
</feature>
<dbReference type="Proteomes" id="UP001501822">
    <property type="component" value="Unassembled WGS sequence"/>
</dbReference>
<gene>
    <name evidence="12" type="ORF">GCM10010151_48370</name>
</gene>
<comment type="subcellular location">
    <subcellularLocation>
        <location evidence="2">Cell membrane</location>
        <topology evidence="2">Multi-pass membrane protein</topology>
    </subcellularLocation>
</comment>
<comment type="caution">
    <text evidence="12">The sequence shown here is derived from an EMBL/GenBank/DDBJ whole genome shotgun (WGS) entry which is preliminary data.</text>
</comment>
<dbReference type="InterPro" id="IPR036259">
    <property type="entry name" value="MFS_trans_sf"/>
</dbReference>
<dbReference type="PANTHER" id="PTHR42718">
    <property type="entry name" value="MAJOR FACILITATOR SUPERFAMILY MULTIDRUG TRANSPORTER MFSC"/>
    <property type="match status" value="1"/>
</dbReference>
<keyword evidence="8 10" id="KW-0472">Membrane</keyword>
<dbReference type="Gene3D" id="2.60.40.1120">
    <property type="entry name" value="Carboxypeptidase-like, regulatory domain"/>
    <property type="match status" value="1"/>
</dbReference>
<evidence type="ECO:0000256" key="10">
    <source>
        <dbReference type="SAM" id="Phobius"/>
    </source>
</evidence>
<evidence type="ECO:0000313" key="12">
    <source>
        <dbReference type="EMBL" id="GAA0353118.1"/>
    </source>
</evidence>
<evidence type="ECO:0000259" key="11">
    <source>
        <dbReference type="PROSITE" id="PS50850"/>
    </source>
</evidence>
<evidence type="ECO:0000256" key="5">
    <source>
        <dbReference type="ARBA" id="ARBA00022475"/>
    </source>
</evidence>
<dbReference type="InterPro" id="IPR020846">
    <property type="entry name" value="MFS_dom"/>
</dbReference>
<evidence type="ECO:0000256" key="2">
    <source>
        <dbReference type="ARBA" id="ARBA00004651"/>
    </source>
</evidence>
<feature type="transmembrane region" description="Helical" evidence="10">
    <location>
        <begin position="335"/>
        <end position="354"/>
    </location>
</feature>